<reference evidence="1" key="1">
    <citation type="submission" date="2019-11" db="EMBL/GenBank/DDBJ databases">
        <title>Microbial mats filling the niche in hypersaline microbial mats.</title>
        <authorList>
            <person name="Wong H.L."/>
            <person name="Macleod F.I."/>
            <person name="White R.A. III"/>
            <person name="Burns B.P."/>
        </authorList>
    </citation>
    <scope>NUCLEOTIDE SEQUENCE</scope>
    <source>
        <strain evidence="1">Rbin_158</strain>
    </source>
</reference>
<accession>A0A9D5JUI2</accession>
<protein>
    <submittedName>
        <fullName evidence="1">Uncharacterized protein</fullName>
    </submittedName>
</protein>
<sequence length="228" mass="26327">MNSTYRRYVLAVCGWWIAMSLGVLAEAGLVIDNTQISILGQTQMKQIFKNLDSINTLERRSAQLELTHYLENLEAAQRPSVIQDLIYAFPSTRYHIKLGICDALGSLNFFWEAADHEATIHFLYTEYLQEDDERLKKAMDNALMRAKGLYRDAINDYNTDQIGPSVEAKFTATFENYPKSSYAPMAHFYLGRYYTRAYLILQQREEQPTEKYLSTSNAVFQTLLDRLA</sequence>
<gene>
    <name evidence="1" type="ORF">GF339_07925</name>
</gene>
<name>A0A9D5JUI2_9BACT</name>
<dbReference type="Proteomes" id="UP000649604">
    <property type="component" value="Unassembled WGS sequence"/>
</dbReference>
<organism evidence="1 2">
    <name type="scientific">candidate division KSB3 bacterium</name>
    <dbReference type="NCBI Taxonomy" id="2044937"/>
    <lineage>
        <taxon>Bacteria</taxon>
        <taxon>candidate division KSB3</taxon>
    </lineage>
</organism>
<comment type="caution">
    <text evidence="1">The sequence shown here is derived from an EMBL/GenBank/DDBJ whole genome shotgun (WGS) entry which is preliminary data.</text>
</comment>
<feature type="non-terminal residue" evidence="1">
    <location>
        <position position="228"/>
    </location>
</feature>
<evidence type="ECO:0000313" key="1">
    <source>
        <dbReference type="EMBL" id="MBD3324497.1"/>
    </source>
</evidence>
<proteinExistence type="predicted"/>
<dbReference type="EMBL" id="WJJP01000246">
    <property type="protein sequence ID" value="MBD3324497.1"/>
    <property type="molecule type" value="Genomic_DNA"/>
</dbReference>
<evidence type="ECO:0000313" key="2">
    <source>
        <dbReference type="Proteomes" id="UP000649604"/>
    </source>
</evidence>
<dbReference type="AlphaFoldDB" id="A0A9D5JUI2"/>